<sequence length="498" mass="55994">MKRYILAIDQGTTSTRAILFDKNGQVVKKSQQRIPQYYPHPGWVEQDVNEIWNSVLAVISECLGKSGITASEIAGIGITNQRETTVVWDKKTGQPIYSAIVWQSKQTTSLTEKWRNQGYATLFYERTGLVLDAYFSASKLCWILDHVEGAREKAKRGELLFGTIDTWLLWKLTDGEVHATDYTNASRTMLFNINEGKWDDEILRRLDIPKSLLPEVHDNAHIFGYTAPHHFYEQKIPISGMAGDQQASLFGHGMLEPGMLKSTYGTGAFIMMNTGLERIYSRCGLLTTIAYVLDGEIHYALEGSVFIAGSAIQWLKDNLEILADAKVSEEEARKVKDTNGVYIVPSFTGLGTPYWNEKVRGSIFGLTRGTKKEHLIRATLESIAYQTRDVIDAMNHEAQLPLSILRVDGGAANNNLLLQFQANILGLNVERAPIFETTALGVAYFAGLAVGFWNNIEEIKQLNSTGRIFKSNMQEEEREKLYRGWKKAIEATIQFSED</sequence>
<dbReference type="Gene3D" id="3.30.420.40">
    <property type="match status" value="2"/>
</dbReference>
<feature type="binding site" evidence="11">
    <location>
        <position position="309"/>
    </location>
    <ligand>
        <name>ATP</name>
        <dbReference type="ChEBI" id="CHEBI:30616"/>
    </ligand>
</feature>
<dbReference type="GO" id="GO:0005829">
    <property type="term" value="C:cytosol"/>
    <property type="evidence" value="ECO:0007669"/>
    <property type="project" value="TreeGrafter"/>
</dbReference>
<feature type="binding site" evidence="11">
    <location>
        <position position="244"/>
    </location>
    <ligand>
        <name>sn-glycerol 3-phosphate</name>
        <dbReference type="ChEBI" id="CHEBI:57597"/>
    </ligand>
</feature>
<dbReference type="Pfam" id="PF00370">
    <property type="entry name" value="FGGY_N"/>
    <property type="match status" value="1"/>
</dbReference>
<feature type="binding site" evidence="11">
    <location>
        <position position="12"/>
    </location>
    <ligand>
        <name>ADP</name>
        <dbReference type="ChEBI" id="CHEBI:456216"/>
    </ligand>
</feature>
<dbReference type="EMBL" id="AMYT01000011">
    <property type="protein sequence ID" value="EKU27659.1"/>
    <property type="molecule type" value="Genomic_DNA"/>
</dbReference>
<dbReference type="InterPro" id="IPR043129">
    <property type="entry name" value="ATPase_NBD"/>
</dbReference>
<feature type="binding site" evidence="11">
    <location>
        <position position="83"/>
    </location>
    <ligand>
        <name>glycerol</name>
        <dbReference type="ChEBI" id="CHEBI:17754"/>
    </ligand>
</feature>
<dbReference type="InterPro" id="IPR018483">
    <property type="entry name" value="Carb_kinase_FGGY_CS"/>
</dbReference>
<feature type="domain" description="Carbohydrate kinase FGGY C-terminal" evidence="14">
    <location>
        <begin position="261"/>
        <end position="449"/>
    </location>
</feature>
<feature type="binding site" evidence="11">
    <location>
        <position position="245"/>
    </location>
    <ligand>
        <name>glycerol</name>
        <dbReference type="ChEBI" id="CHEBI:17754"/>
    </ligand>
</feature>
<dbReference type="NCBIfam" id="NF000756">
    <property type="entry name" value="PRK00047.1"/>
    <property type="match status" value="1"/>
</dbReference>
<evidence type="ECO:0000256" key="8">
    <source>
        <dbReference type="ARBA" id="ARBA00052101"/>
    </source>
</evidence>
<dbReference type="STRING" id="1234409.C683_0440"/>
<evidence type="ECO:0000256" key="10">
    <source>
        <dbReference type="ARBA" id="ARBA00063665"/>
    </source>
</evidence>
<feature type="domain" description="Carbohydrate kinase FGGY N-terminal" evidence="13">
    <location>
        <begin position="4"/>
        <end position="251"/>
    </location>
</feature>
<dbReference type="HAMAP" id="MF_00186">
    <property type="entry name" value="Glycerol_kin"/>
    <property type="match status" value="1"/>
</dbReference>
<dbReference type="PANTHER" id="PTHR10196:SF69">
    <property type="entry name" value="GLYCEROL KINASE"/>
    <property type="match status" value="1"/>
</dbReference>
<comment type="similarity">
    <text evidence="2 11 12">Belongs to the FGGY kinase family.</text>
</comment>
<dbReference type="OrthoDB" id="9805576at2"/>
<dbReference type="PROSITE" id="PS00445">
    <property type="entry name" value="FGGY_KINASES_2"/>
    <property type="match status" value="1"/>
</dbReference>
<organism evidence="15 16">
    <name type="scientific">Catellicoccus marimammalium M35/04/3</name>
    <dbReference type="NCBI Taxonomy" id="1234409"/>
    <lineage>
        <taxon>Bacteria</taxon>
        <taxon>Bacillati</taxon>
        <taxon>Bacillota</taxon>
        <taxon>Bacilli</taxon>
        <taxon>Lactobacillales</taxon>
        <taxon>Enterococcaceae</taxon>
        <taxon>Catellicoccus</taxon>
    </lineage>
</organism>
<keyword evidence="5 11" id="KW-0418">Kinase</keyword>
<evidence type="ECO:0000256" key="12">
    <source>
        <dbReference type="RuleBase" id="RU003733"/>
    </source>
</evidence>
<dbReference type="UniPathway" id="UPA00618">
    <property type="reaction ID" value="UER00672"/>
</dbReference>
<dbReference type="InterPro" id="IPR005999">
    <property type="entry name" value="Glycerol_kin"/>
</dbReference>
<evidence type="ECO:0000256" key="7">
    <source>
        <dbReference type="ARBA" id="ARBA00022840"/>
    </source>
</evidence>
<comment type="subunit">
    <text evidence="10 11">Homotetramer and homodimer (in equilibrium).</text>
</comment>
<dbReference type="FunFam" id="3.30.420.40:FF:000007">
    <property type="entry name" value="Glycerol kinase"/>
    <property type="match status" value="1"/>
</dbReference>
<feature type="binding site" evidence="11">
    <location>
        <position position="12"/>
    </location>
    <ligand>
        <name>sn-glycerol 3-phosphate</name>
        <dbReference type="ChEBI" id="CHEBI:57597"/>
    </ligand>
</feature>
<dbReference type="RefSeq" id="WP_009488925.1">
    <property type="nucleotide sequence ID" value="NZ_AMYT01000011.1"/>
</dbReference>
<feature type="binding site" evidence="11">
    <location>
        <position position="82"/>
    </location>
    <ligand>
        <name>sn-glycerol 3-phosphate</name>
        <dbReference type="ChEBI" id="CHEBI:57597"/>
    </ligand>
</feature>
<evidence type="ECO:0000256" key="3">
    <source>
        <dbReference type="ARBA" id="ARBA00022679"/>
    </source>
</evidence>
<comment type="function">
    <text evidence="9 11">Key enzyme in the regulation of glycerol uptake and metabolism. Catalyzes the phosphorylation of glycerol to yield sn-glycerol 3-phosphate.</text>
</comment>
<dbReference type="eggNOG" id="COG0554">
    <property type="taxonomic scope" value="Bacteria"/>
</dbReference>
<feature type="binding site" evidence="11">
    <location>
        <position position="266"/>
    </location>
    <ligand>
        <name>ADP</name>
        <dbReference type="ChEBI" id="CHEBI:456216"/>
    </ligand>
</feature>
<comment type="catalytic activity">
    <reaction evidence="8 11">
        <text>glycerol + ATP = sn-glycerol 3-phosphate + ADP + H(+)</text>
        <dbReference type="Rhea" id="RHEA:21644"/>
        <dbReference type="ChEBI" id="CHEBI:15378"/>
        <dbReference type="ChEBI" id="CHEBI:17754"/>
        <dbReference type="ChEBI" id="CHEBI:30616"/>
        <dbReference type="ChEBI" id="CHEBI:57597"/>
        <dbReference type="ChEBI" id="CHEBI:456216"/>
        <dbReference type="EC" id="2.7.1.30"/>
    </reaction>
</comment>
<feature type="binding site" evidence="11">
    <location>
        <position position="244"/>
    </location>
    <ligand>
        <name>glycerol</name>
        <dbReference type="ChEBI" id="CHEBI:17754"/>
    </ligand>
</feature>
<evidence type="ECO:0000313" key="15">
    <source>
        <dbReference type="EMBL" id="EKU27659.1"/>
    </source>
</evidence>
<keyword evidence="4 11" id="KW-0547">Nucleotide-binding</keyword>
<name>K8Z9F8_9ENTE</name>
<dbReference type="CDD" id="cd07786">
    <property type="entry name" value="FGGY_EcGK_like"/>
    <property type="match status" value="1"/>
</dbReference>
<feature type="binding site" evidence="11">
    <location>
        <position position="134"/>
    </location>
    <ligand>
        <name>glycerol</name>
        <dbReference type="ChEBI" id="CHEBI:17754"/>
    </ligand>
</feature>
<dbReference type="PATRIC" id="fig|1234409.3.peg.407"/>
<feature type="binding site" evidence="11">
    <location>
        <position position="12"/>
    </location>
    <ligand>
        <name>ATP</name>
        <dbReference type="ChEBI" id="CHEBI:30616"/>
    </ligand>
</feature>
<reference evidence="15 16" key="1">
    <citation type="journal article" date="2013" name="Genome Announc.">
        <title>Draft Genome Sequence of Catellicoccus marimammalium, a Novel Species Commonly Found in Gull Feces.</title>
        <authorList>
            <person name="Weigand M.R."/>
            <person name="Ryu H."/>
            <person name="Bozcek L."/>
            <person name="Konstantinidis K.T."/>
            <person name="Santo Domingo J.W."/>
        </authorList>
    </citation>
    <scope>NUCLEOTIDE SEQUENCE [LARGE SCALE GENOMIC DNA]</scope>
    <source>
        <strain evidence="15 16">M35/04/3</strain>
    </source>
</reference>
<dbReference type="GO" id="GO:0004370">
    <property type="term" value="F:glycerol kinase activity"/>
    <property type="evidence" value="ECO:0007669"/>
    <property type="project" value="UniProtKB-UniRule"/>
</dbReference>
<feature type="binding site" evidence="11">
    <location>
        <position position="134"/>
    </location>
    <ligand>
        <name>sn-glycerol 3-phosphate</name>
        <dbReference type="ChEBI" id="CHEBI:57597"/>
    </ligand>
</feature>
<evidence type="ECO:0000256" key="1">
    <source>
        <dbReference type="ARBA" id="ARBA00005190"/>
    </source>
</evidence>
<dbReference type="GO" id="GO:0006072">
    <property type="term" value="P:glycerol-3-phosphate metabolic process"/>
    <property type="evidence" value="ECO:0007669"/>
    <property type="project" value="InterPro"/>
</dbReference>
<feature type="binding site" evidence="11">
    <location>
        <position position="410"/>
    </location>
    <ligand>
        <name>ADP</name>
        <dbReference type="ChEBI" id="CHEBI:456216"/>
    </ligand>
</feature>
<evidence type="ECO:0000259" key="13">
    <source>
        <dbReference type="Pfam" id="PF00370"/>
    </source>
</evidence>
<evidence type="ECO:0000259" key="14">
    <source>
        <dbReference type="Pfam" id="PF02782"/>
    </source>
</evidence>
<keyword evidence="11" id="KW-0597">Phosphoprotein</keyword>
<dbReference type="NCBIfam" id="TIGR01311">
    <property type="entry name" value="glycerol_kin"/>
    <property type="match status" value="1"/>
</dbReference>
<evidence type="ECO:0000256" key="9">
    <source>
        <dbReference type="ARBA" id="ARBA00054633"/>
    </source>
</evidence>
<evidence type="ECO:0000256" key="2">
    <source>
        <dbReference type="ARBA" id="ARBA00009156"/>
    </source>
</evidence>
<comment type="caution">
    <text evidence="15">The sequence shown here is derived from an EMBL/GenBank/DDBJ whole genome shotgun (WGS) entry which is preliminary data.</text>
</comment>
<feature type="binding site" evidence="11">
    <location>
        <position position="414"/>
    </location>
    <ligand>
        <name>ADP</name>
        <dbReference type="ChEBI" id="CHEBI:456216"/>
    </ligand>
</feature>
<keyword evidence="7 11" id="KW-0067">ATP-binding</keyword>
<feature type="binding site" evidence="11">
    <location>
        <position position="82"/>
    </location>
    <ligand>
        <name>glycerol</name>
        <dbReference type="ChEBI" id="CHEBI:17754"/>
    </ligand>
</feature>
<dbReference type="PIRSF" id="PIRSF000538">
    <property type="entry name" value="GlpK"/>
    <property type="match status" value="1"/>
</dbReference>
<evidence type="ECO:0000256" key="4">
    <source>
        <dbReference type="ARBA" id="ARBA00022741"/>
    </source>
</evidence>
<dbReference type="GO" id="GO:0019563">
    <property type="term" value="P:glycerol catabolic process"/>
    <property type="evidence" value="ECO:0007669"/>
    <property type="project" value="UniProtKB-UniRule"/>
</dbReference>
<comment type="activity regulation">
    <text evidence="11">Activated by phosphorylation and inhibited by fructose 1,6-bisphosphate (FBP).</text>
</comment>
<proteinExistence type="inferred from homology"/>
<dbReference type="PROSITE" id="PS00933">
    <property type="entry name" value="FGGY_KINASES_1"/>
    <property type="match status" value="1"/>
</dbReference>
<dbReference type="GO" id="GO:0005524">
    <property type="term" value="F:ATP binding"/>
    <property type="evidence" value="ECO:0007669"/>
    <property type="project" value="UniProtKB-UniRule"/>
</dbReference>
<dbReference type="FunFam" id="3.30.420.40:FF:000008">
    <property type="entry name" value="Glycerol kinase"/>
    <property type="match status" value="1"/>
</dbReference>
<dbReference type="InterPro" id="IPR018485">
    <property type="entry name" value="FGGY_C"/>
</dbReference>
<feature type="binding site" evidence="11">
    <location>
        <position position="309"/>
    </location>
    <ligand>
        <name>ADP</name>
        <dbReference type="ChEBI" id="CHEBI:456216"/>
    </ligand>
</feature>
<feature type="binding site" evidence="11">
    <location>
        <position position="313"/>
    </location>
    <ligand>
        <name>ATP</name>
        <dbReference type="ChEBI" id="CHEBI:30616"/>
    </ligand>
</feature>
<keyword evidence="16" id="KW-1185">Reference proteome</keyword>
<dbReference type="InterPro" id="IPR000577">
    <property type="entry name" value="Carb_kinase_FGGY"/>
</dbReference>
<evidence type="ECO:0000256" key="11">
    <source>
        <dbReference type="HAMAP-Rule" id="MF_00186"/>
    </source>
</evidence>
<evidence type="ECO:0000256" key="6">
    <source>
        <dbReference type="ARBA" id="ARBA00022798"/>
    </source>
</evidence>
<feature type="binding site" evidence="11">
    <location>
        <position position="16"/>
    </location>
    <ligand>
        <name>ADP</name>
        <dbReference type="ChEBI" id="CHEBI:456216"/>
    </ligand>
</feature>
<feature type="binding site" evidence="11">
    <location>
        <position position="266"/>
    </location>
    <ligand>
        <name>ATP</name>
        <dbReference type="ChEBI" id="CHEBI:30616"/>
    </ligand>
</feature>
<dbReference type="SUPFAM" id="SSF53067">
    <property type="entry name" value="Actin-like ATPase domain"/>
    <property type="match status" value="2"/>
</dbReference>
<dbReference type="EC" id="2.7.1.30" evidence="11"/>
<comment type="pathway">
    <text evidence="1 11">Polyol metabolism; glycerol degradation via glycerol kinase pathway; sn-glycerol 3-phosphate from glycerol: step 1/1.</text>
</comment>
<keyword evidence="6 11" id="KW-0319">Glycerol metabolism</keyword>
<feature type="binding site" evidence="11">
    <location>
        <position position="13"/>
    </location>
    <ligand>
        <name>ATP</name>
        <dbReference type="ChEBI" id="CHEBI:30616"/>
    </ligand>
</feature>
<gene>
    <name evidence="11" type="primary">glpK</name>
    <name evidence="15" type="ORF">C683_0440</name>
</gene>
<dbReference type="Proteomes" id="UP000016057">
    <property type="component" value="Unassembled WGS sequence"/>
</dbReference>
<dbReference type="PANTHER" id="PTHR10196">
    <property type="entry name" value="SUGAR KINASE"/>
    <property type="match status" value="1"/>
</dbReference>
<accession>K8Z9F8</accession>
<feature type="binding site" evidence="11">
    <location>
        <position position="83"/>
    </location>
    <ligand>
        <name>sn-glycerol 3-phosphate</name>
        <dbReference type="ChEBI" id="CHEBI:57597"/>
    </ligand>
</feature>
<feature type="binding site" evidence="11">
    <location>
        <position position="14"/>
    </location>
    <ligand>
        <name>ATP</name>
        <dbReference type="ChEBI" id="CHEBI:30616"/>
    </ligand>
</feature>
<dbReference type="AlphaFoldDB" id="K8Z9F8"/>
<protein>
    <recommendedName>
        <fullName evidence="11">Glycerol kinase</fullName>
        <ecNumber evidence="11">2.7.1.30</ecNumber>
    </recommendedName>
    <alternativeName>
        <fullName evidence="11">ATP:glycerol 3-phosphotransferase</fullName>
    </alternativeName>
    <alternativeName>
        <fullName evidence="11">Glycerokinase</fullName>
        <shortName evidence="11">GK</shortName>
    </alternativeName>
</protein>
<comment type="PTM">
    <text evidence="11">The phosphoenolpyruvate-dependent sugar phosphotransferase system (PTS), including enzyme I, and histidine-containing protein (HPr) are required for the phosphorylation, which leads to the activation of the enzyme.</text>
</comment>
<dbReference type="Pfam" id="PF02782">
    <property type="entry name" value="FGGY_C"/>
    <property type="match status" value="1"/>
</dbReference>
<keyword evidence="3 11" id="KW-0808">Transferase</keyword>
<evidence type="ECO:0000256" key="5">
    <source>
        <dbReference type="ARBA" id="ARBA00022777"/>
    </source>
</evidence>
<feature type="modified residue" description="Phosphohistidine; by HPr" evidence="11">
    <location>
        <position position="230"/>
    </location>
</feature>
<dbReference type="InterPro" id="IPR018484">
    <property type="entry name" value="FGGY_N"/>
</dbReference>
<evidence type="ECO:0000313" key="16">
    <source>
        <dbReference type="Proteomes" id="UP000016057"/>
    </source>
</evidence>
<feature type="binding site" evidence="11">
    <location>
        <position position="410"/>
    </location>
    <ligand>
        <name>ATP</name>
        <dbReference type="ChEBI" id="CHEBI:30616"/>
    </ligand>
</feature>